<dbReference type="GO" id="GO:0015833">
    <property type="term" value="P:peptide transport"/>
    <property type="evidence" value="ECO:0007669"/>
    <property type="project" value="TreeGrafter"/>
</dbReference>
<comment type="caution">
    <text evidence="3">The sequence shown here is derived from an EMBL/GenBank/DDBJ whole genome shotgun (WGS) entry which is preliminary data.</text>
</comment>
<proteinExistence type="predicted"/>
<dbReference type="GO" id="GO:1904680">
    <property type="term" value="F:peptide transmembrane transporter activity"/>
    <property type="evidence" value="ECO:0007669"/>
    <property type="project" value="TreeGrafter"/>
</dbReference>
<dbReference type="PANTHER" id="PTHR30290:SF83">
    <property type="entry name" value="ABC TRANSPORTER SUBSTRATE-BINDING PROTEIN"/>
    <property type="match status" value="1"/>
</dbReference>
<name>A0A2T1A592_9ACTN</name>
<protein>
    <submittedName>
        <fullName evidence="3">Peptide/nickel transport system substrate-binding protein</fullName>
    </submittedName>
</protein>
<dbReference type="SUPFAM" id="SSF53850">
    <property type="entry name" value="Periplasmic binding protein-like II"/>
    <property type="match status" value="1"/>
</dbReference>
<dbReference type="InterPro" id="IPR030678">
    <property type="entry name" value="Peptide/Ni-bd"/>
</dbReference>
<keyword evidence="1" id="KW-0472">Membrane</keyword>
<feature type="transmembrane region" description="Helical" evidence="1">
    <location>
        <begin position="21"/>
        <end position="40"/>
    </location>
</feature>
<sequence length="604" mass="63018">MYTHGSRVSAGTKVCGRARSSVVRLVVALAVLASVLAVTACTSTESTTKKPGSVPLGHVGESATYQPSKVHGGVLHAVAGPIDSLDPARSYQQWVWNMMRLYTRTLVTYGEPDNGNAPVVADLATDTGTPNDNFTQWTFHLKPGLEFDDGTPINSAAVKYGIERNFAADVVIGGPPYLVSLLDNPDAQYPGPYEEPPPPSTIPGMPAPAAPALDSVQTPDDATIVFTLNRSFAEFPKVLAMPSSAPVPQARDTRAAYGQAPASSGPYKIESNTPLGGLVFVRNEHWSADTDSVRTALPDKIVVEAGRSQLERDQAVLSGAADIDLTGSGVAARTERTITSSSTLAGRSSDVLNGRLRMVVMPTYVAPFDRPQCRAAVAGALDRDAVVKALGGPTRAAAVSSIIPLGLPDAPKATDPKPPEKPAQNVAAECWPKGSAPLNLAVPNSATELLISSTVRKSLASVGIVVNDKGADPATYYSQTIGNKDAVTAQALALMLIRWNADYPSVTAFVTRLADSRANHNAGSNFAGLADPAIDADIDAANATPDPVAANATLVDALQASTTYVPLVEEKSVLLAGERLTNVVINPSYNGYDVALVGVAHTNG</sequence>
<evidence type="ECO:0000313" key="4">
    <source>
        <dbReference type="Proteomes" id="UP000237752"/>
    </source>
</evidence>
<keyword evidence="1" id="KW-0812">Transmembrane</keyword>
<dbReference type="RefSeq" id="WP_106347848.1">
    <property type="nucleotide sequence ID" value="NZ_PVUE01000002.1"/>
</dbReference>
<dbReference type="GO" id="GO:0043190">
    <property type="term" value="C:ATP-binding cassette (ABC) transporter complex"/>
    <property type="evidence" value="ECO:0007669"/>
    <property type="project" value="InterPro"/>
</dbReference>
<dbReference type="Gene3D" id="3.10.105.10">
    <property type="entry name" value="Dipeptide-binding Protein, Domain 3"/>
    <property type="match status" value="1"/>
</dbReference>
<dbReference type="AlphaFoldDB" id="A0A2T1A592"/>
<dbReference type="GO" id="GO:0042597">
    <property type="term" value="C:periplasmic space"/>
    <property type="evidence" value="ECO:0007669"/>
    <property type="project" value="UniProtKB-ARBA"/>
</dbReference>
<evidence type="ECO:0000259" key="2">
    <source>
        <dbReference type="Pfam" id="PF00496"/>
    </source>
</evidence>
<dbReference type="Proteomes" id="UP000237752">
    <property type="component" value="Unassembled WGS sequence"/>
</dbReference>
<dbReference type="InterPro" id="IPR039424">
    <property type="entry name" value="SBP_5"/>
</dbReference>
<dbReference type="CDD" id="cd08506">
    <property type="entry name" value="PBP2_clavulanate_OppA2"/>
    <property type="match status" value="1"/>
</dbReference>
<dbReference type="PANTHER" id="PTHR30290">
    <property type="entry name" value="PERIPLASMIC BINDING COMPONENT OF ABC TRANSPORTER"/>
    <property type="match status" value="1"/>
</dbReference>
<dbReference type="InterPro" id="IPR000914">
    <property type="entry name" value="SBP_5_dom"/>
</dbReference>
<dbReference type="Gene3D" id="3.40.190.10">
    <property type="entry name" value="Periplasmic binding protein-like II"/>
    <property type="match status" value="1"/>
</dbReference>
<evidence type="ECO:0000256" key="1">
    <source>
        <dbReference type="SAM" id="Phobius"/>
    </source>
</evidence>
<dbReference type="Pfam" id="PF00496">
    <property type="entry name" value="SBP_bac_5"/>
    <property type="match status" value="1"/>
</dbReference>
<keyword evidence="1" id="KW-1133">Transmembrane helix</keyword>
<evidence type="ECO:0000313" key="3">
    <source>
        <dbReference type="EMBL" id="PRZ43724.1"/>
    </source>
</evidence>
<feature type="domain" description="Solute-binding protein family 5" evidence="2">
    <location>
        <begin position="119"/>
        <end position="518"/>
    </location>
</feature>
<dbReference type="PIRSF" id="PIRSF002741">
    <property type="entry name" value="MppA"/>
    <property type="match status" value="1"/>
</dbReference>
<gene>
    <name evidence="3" type="ORF">CLV47_102415</name>
</gene>
<accession>A0A2T1A592</accession>
<reference evidence="3 4" key="1">
    <citation type="submission" date="2018-03" db="EMBL/GenBank/DDBJ databases">
        <title>Genomic Encyclopedia of Archaeal and Bacterial Type Strains, Phase II (KMG-II): from individual species to whole genera.</title>
        <authorList>
            <person name="Goeker M."/>
        </authorList>
    </citation>
    <scope>NUCLEOTIDE SEQUENCE [LARGE SCALE GENOMIC DNA]</scope>
    <source>
        <strain evidence="3 4">DSM 100065</strain>
    </source>
</reference>
<keyword evidence="4" id="KW-1185">Reference proteome</keyword>
<dbReference type="OrthoDB" id="5240629at2"/>
<organism evidence="3 4">
    <name type="scientific">Antricoccus suffuscus</name>
    <dbReference type="NCBI Taxonomy" id="1629062"/>
    <lineage>
        <taxon>Bacteria</taxon>
        <taxon>Bacillati</taxon>
        <taxon>Actinomycetota</taxon>
        <taxon>Actinomycetes</taxon>
        <taxon>Geodermatophilales</taxon>
        <taxon>Antricoccaceae</taxon>
        <taxon>Antricoccus</taxon>
    </lineage>
</organism>
<dbReference type="EMBL" id="PVUE01000002">
    <property type="protein sequence ID" value="PRZ43724.1"/>
    <property type="molecule type" value="Genomic_DNA"/>
</dbReference>